<proteinExistence type="predicted"/>
<evidence type="ECO:0000313" key="3">
    <source>
        <dbReference type="Proteomes" id="UP001183410"/>
    </source>
</evidence>
<feature type="domain" description="Aminoglycoside phosphotransferase" evidence="1">
    <location>
        <begin position="28"/>
        <end position="254"/>
    </location>
</feature>
<name>A0ABU2JNB2_9ACTN</name>
<reference evidence="3" key="1">
    <citation type="submission" date="2023-07" db="EMBL/GenBank/DDBJ databases">
        <title>30 novel species of actinomycetes from the DSMZ collection.</title>
        <authorList>
            <person name="Nouioui I."/>
        </authorList>
    </citation>
    <scope>NUCLEOTIDE SEQUENCE [LARGE SCALE GENOMIC DNA]</scope>
    <source>
        <strain evidence="3">DSM 44915</strain>
    </source>
</reference>
<accession>A0ABU2JNB2</accession>
<dbReference type="InterPro" id="IPR011009">
    <property type="entry name" value="Kinase-like_dom_sf"/>
</dbReference>
<dbReference type="Pfam" id="PF01636">
    <property type="entry name" value="APH"/>
    <property type="match status" value="1"/>
</dbReference>
<comment type="caution">
    <text evidence="2">The sequence shown here is derived from an EMBL/GenBank/DDBJ whole genome shotgun (WGS) entry which is preliminary data.</text>
</comment>
<dbReference type="RefSeq" id="WP_311666497.1">
    <property type="nucleotide sequence ID" value="NZ_JAVREO010000004.1"/>
</dbReference>
<dbReference type="InterPro" id="IPR002575">
    <property type="entry name" value="Aminoglycoside_PTrfase"/>
</dbReference>
<organism evidence="2 3">
    <name type="scientific">Streptomyces chisholmiae</name>
    <dbReference type="NCBI Taxonomy" id="3075540"/>
    <lineage>
        <taxon>Bacteria</taxon>
        <taxon>Bacillati</taxon>
        <taxon>Actinomycetota</taxon>
        <taxon>Actinomycetes</taxon>
        <taxon>Kitasatosporales</taxon>
        <taxon>Streptomycetaceae</taxon>
        <taxon>Streptomyces</taxon>
    </lineage>
</organism>
<dbReference type="EMBL" id="JAVREO010000004">
    <property type="protein sequence ID" value="MDT0266480.1"/>
    <property type="molecule type" value="Genomic_DNA"/>
</dbReference>
<keyword evidence="3" id="KW-1185">Reference proteome</keyword>
<protein>
    <submittedName>
        <fullName evidence="2">Phosphotransferase</fullName>
    </submittedName>
</protein>
<dbReference type="Gene3D" id="3.90.1200.10">
    <property type="match status" value="1"/>
</dbReference>
<gene>
    <name evidence="2" type="ORF">RM844_09235</name>
</gene>
<sequence length="362" mass="38629">MSEQLALSPADTRSVAVAFGLGSVVRECRPVPGGLSHPLYRLRTERGTWAVKRLNRSREDWWWRDHLLAAAVERAALAAGVPLPRPVVPPAPAAAGSPLADLPLGGEPVSFLAWEWSEGDRLDDLNVPDDVRSWVGGTLATLHALAVEAPAGGQVHPPHPVEEWRTWLAEAPPATDPEFLRSVAGHLDAVAEAYRLVTGFTARLAPSEPVFTHRDVKPDNVLVTTRTPVLLDWEGAGPEPAPWEAARAALAFARTPDGWSRAGFLRVLAAYRAAGGGVLPADPAVFGGLLANRLGGAAFLLWRALGHRPVSAPERAAAHRHTLEYLAQLRLTLGRLDTWTGWLAELEGSPAAPAAPPGRPAG</sequence>
<evidence type="ECO:0000313" key="2">
    <source>
        <dbReference type="EMBL" id="MDT0266480.1"/>
    </source>
</evidence>
<dbReference type="SUPFAM" id="SSF56112">
    <property type="entry name" value="Protein kinase-like (PK-like)"/>
    <property type="match status" value="1"/>
</dbReference>
<dbReference type="Proteomes" id="UP001183410">
    <property type="component" value="Unassembled WGS sequence"/>
</dbReference>
<evidence type="ECO:0000259" key="1">
    <source>
        <dbReference type="Pfam" id="PF01636"/>
    </source>
</evidence>